<evidence type="ECO:0000256" key="8">
    <source>
        <dbReference type="ARBA" id="ARBA00023098"/>
    </source>
</evidence>
<evidence type="ECO:0000259" key="13">
    <source>
        <dbReference type="PROSITE" id="PS50157"/>
    </source>
</evidence>
<dbReference type="PROSITE" id="PS00028">
    <property type="entry name" value="ZINC_FINGER_C2H2_1"/>
    <property type="match status" value="1"/>
</dbReference>
<organism evidence="14 15">
    <name type="scientific">Citrus x changshan-huyou</name>
    <dbReference type="NCBI Taxonomy" id="2935761"/>
    <lineage>
        <taxon>Eukaryota</taxon>
        <taxon>Viridiplantae</taxon>
        <taxon>Streptophyta</taxon>
        <taxon>Embryophyta</taxon>
        <taxon>Tracheophyta</taxon>
        <taxon>Spermatophyta</taxon>
        <taxon>Magnoliopsida</taxon>
        <taxon>eudicotyledons</taxon>
        <taxon>Gunneridae</taxon>
        <taxon>Pentapetalae</taxon>
        <taxon>rosids</taxon>
        <taxon>malvids</taxon>
        <taxon>Sapindales</taxon>
        <taxon>Rutaceae</taxon>
        <taxon>Aurantioideae</taxon>
        <taxon>Citrus</taxon>
    </lineage>
</organism>
<evidence type="ECO:0000313" key="14">
    <source>
        <dbReference type="EMBL" id="KAK9201372.1"/>
    </source>
</evidence>
<evidence type="ECO:0000256" key="11">
    <source>
        <dbReference type="PROSITE-ProRule" id="PRU00042"/>
    </source>
</evidence>
<keyword evidence="8" id="KW-0443">Lipid metabolism</keyword>
<keyword evidence="11" id="KW-0862">Zinc</keyword>
<dbReference type="GO" id="GO:0009791">
    <property type="term" value="P:post-embryonic development"/>
    <property type="evidence" value="ECO:0007669"/>
    <property type="project" value="UniProtKB-ARBA"/>
</dbReference>
<dbReference type="Pfam" id="PF03033">
    <property type="entry name" value="Glyco_transf_28"/>
    <property type="match status" value="1"/>
</dbReference>
<dbReference type="GO" id="GO:0016906">
    <property type="term" value="F:sterol 3-beta-glucosyltransferase activity"/>
    <property type="evidence" value="ECO:0007669"/>
    <property type="project" value="UniProtKB-EC"/>
</dbReference>
<proteinExistence type="inferred from homology"/>
<name>A0AAP0MBW4_9ROSI</name>
<dbReference type="InterPro" id="IPR004276">
    <property type="entry name" value="GlycoTrans_28_N"/>
</dbReference>
<evidence type="ECO:0000256" key="2">
    <source>
        <dbReference type="ARBA" id="ARBA00012650"/>
    </source>
</evidence>
<dbReference type="FunFam" id="3.40.50.2000:FF:000009">
    <property type="entry name" value="Sterol 3-beta-glucosyltransferase UGT80A2"/>
    <property type="match status" value="1"/>
</dbReference>
<accession>A0AAP0MBW4</accession>
<dbReference type="EC" id="2.4.1.173" evidence="2"/>
<evidence type="ECO:0000256" key="1">
    <source>
        <dbReference type="ARBA" id="ARBA00006962"/>
    </source>
</evidence>
<dbReference type="InterPro" id="IPR050426">
    <property type="entry name" value="Glycosyltransferase_28"/>
</dbReference>
<dbReference type="GO" id="GO:0005975">
    <property type="term" value="P:carbohydrate metabolic process"/>
    <property type="evidence" value="ECO:0007669"/>
    <property type="project" value="InterPro"/>
</dbReference>
<evidence type="ECO:0000256" key="6">
    <source>
        <dbReference type="ARBA" id="ARBA00022955"/>
    </source>
</evidence>
<evidence type="ECO:0000256" key="5">
    <source>
        <dbReference type="ARBA" id="ARBA00022679"/>
    </source>
</evidence>
<dbReference type="AlphaFoldDB" id="A0AAP0MBW4"/>
<dbReference type="InterPro" id="IPR013087">
    <property type="entry name" value="Znf_C2H2_type"/>
</dbReference>
<gene>
    <name evidence="14" type="ORF">WN944_016574</name>
</gene>
<feature type="domain" description="C2H2-type" evidence="13">
    <location>
        <begin position="672"/>
        <end position="699"/>
    </location>
</feature>
<dbReference type="SUPFAM" id="SSF53756">
    <property type="entry name" value="UDP-Glycosyltransferase/glycogen phosphorylase"/>
    <property type="match status" value="1"/>
</dbReference>
<dbReference type="FunFam" id="3.40.50.2000:FF:000030">
    <property type="entry name" value="Sterol 3-beta-glucosyltransferase UGT80A2"/>
    <property type="match status" value="1"/>
</dbReference>
<evidence type="ECO:0000256" key="9">
    <source>
        <dbReference type="ARBA" id="ARBA00023166"/>
    </source>
</evidence>
<keyword evidence="10" id="KW-0753">Steroid metabolism</keyword>
<keyword evidence="4" id="KW-0328">Glycosyltransferase</keyword>
<comment type="caution">
    <text evidence="14">The sequence shown here is derived from an EMBL/GenBank/DDBJ whole genome shotgun (WGS) entry which is preliminary data.</text>
</comment>
<dbReference type="Gene3D" id="3.30.160.60">
    <property type="entry name" value="Classic Zinc Finger"/>
    <property type="match status" value="1"/>
</dbReference>
<keyword evidence="6" id="KW-0752">Steroid biosynthesis</keyword>
<evidence type="ECO:0000256" key="10">
    <source>
        <dbReference type="ARBA" id="ARBA00023221"/>
    </source>
</evidence>
<keyword evidence="7" id="KW-0756">Sterol biosynthesis</keyword>
<feature type="region of interest" description="Disordered" evidence="12">
    <location>
        <begin position="1"/>
        <end position="102"/>
    </location>
</feature>
<evidence type="ECO:0000256" key="7">
    <source>
        <dbReference type="ARBA" id="ARBA00023011"/>
    </source>
</evidence>
<keyword evidence="11" id="KW-0479">Metal-binding</keyword>
<evidence type="ECO:0000256" key="3">
    <source>
        <dbReference type="ARBA" id="ARBA00022516"/>
    </source>
</evidence>
<dbReference type="GO" id="GO:0016126">
    <property type="term" value="P:sterol biosynthetic process"/>
    <property type="evidence" value="ECO:0007669"/>
    <property type="project" value="UniProtKB-KW"/>
</dbReference>
<keyword evidence="15" id="KW-1185">Reference proteome</keyword>
<dbReference type="Pfam" id="PF06722">
    <property type="entry name" value="EryCIII-like_C"/>
    <property type="match status" value="1"/>
</dbReference>
<dbReference type="GO" id="GO:0010154">
    <property type="term" value="P:fruit development"/>
    <property type="evidence" value="ECO:0007669"/>
    <property type="project" value="UniProtKB-ARBA"/>
</dbReference>
<dbReference type="Proteomes" id="UP001428341">
    <property type="component" value="Unassembled WGS sequence"/>
</dbReference>
<keyword evidence="3" id="KW-0444">Lipid biosynthesis</keyword>
<dbReference type="PROSITE" id="PS50157">
    <property type="entry name" value="ZINC_FINGER_C2H2_2"/>
    <property type="match status" value="1"/>
</dbReference>
<reference evidence="14 15" key="1">
    <citation type="submission" date="2024-05" db="EMBL/GenBank/DDBJ databases">
        <title>Haplotype-resolved chromosome-level genome assembly of Huyou (Citrus changshanensis).</title>
        <authorList>
            <person name="Miao C."/>
            <person name="Chen W."/>
            <person name="Wu Y."/>
            <person name="Wang L."/>
            <person name="Zhao S."/>
            <person name="Grierson D."/>
            <person name="Xu C."/>
            <person name="Chen K."/>
        </authorList>
    </citation>
    <scope>NUCLEOTIDE SEQUENCE [LARGE SCALE GENOMIC DNA]</scope>
    <source>
        <strain evidence="14">01-14</strain>
        <tissue evidence="14">Leaf</tissue>
    </source>
</reference>
<comment type="similarity">
    <text evidence="1">Belongs to the glycosyltransferase 28 family.</text>
</comment>
<dbReference type="EMBL" id="JBCGBO010000005">
    <property type="protein sequence ID" value="KAK9201372.1"/>
    <property type="molecule type" value="Genomic_DNA"/>
</dbReference>
<keyword evidence="9" id="KW-1207">Sterol metabolism</keyword>
<dbReference type="Gene3D" id="3.40.50.2000">
    <property type="entry name" value="Glycogen Phosphorylase B"/>
    <property type="match status" value="2"/>
</dbReference>
<dbReference type="CDD" id="cd03784">
    <property type="entry name" value="GT1_Gtf-like"/>
    <property type="match status" value="1"/>
</dbReference>
<feature type="compositionally biased region" description="Low complexity" evidence="12">
    <location>
        <begin position="8"/>
        <end position="17"/>
    </location>
</feature>
<evidence type="ECO:0000256" key="4">
    <source>
        <dbReference type="ARBA" id="ARBA00022676"/>
    </source>
</evidence>
<evidence type="ECO:0000313" key="15">
    <source>
        <dbReference type="Proteomes" id="UP001428341"/>
    </source>
</evidence>
<keyword evidence="11" id="KW-0863">Zinc-finger</keyword>
<evidence type="ECO:0000256" key="12">
    <source>
        <dbReference type="SAM" id="MobiDB-lite"/>
    </source>
</evidence>
<dbReference type="PANTHER" id="PTHR48050">
    <property type="entry name" value="STEROL 3-BETA-GLUCOSYLTRANSFERASE"/>
    <property type="match status" value="1"/>
</dbReference>
<dbReference type="GO" id="GO:0008270">
    <property type="term" value="F:zinc ion binding"/>
    <property type="evidence" value="ECO:0007669"/>
    <property type="project" value="UniProtKB-KW"/>
</dbReference>
<protein>
    <recommendedName>
        <fullName evidence="2">sterol 3beta-glucosyltransferase</fullName>
        <ecNumber evidence="2">2.4.1.173</ecNumber>
    </recommendedName>
</protein>
<dbReference type="PANTHER" id="PTHR48050:SF13">
    <property type="entry name" value="STEROL 3-BETA-GLUCOSYLTRANSFERASE UGT80A2"/>
    <property type="match status" value="1"/>
</dbReference>
<keyword evidence="5" id="KW-0808">Transferase</keyword>
<feature type="compositionally biased region" description="Polar residues" evidence="12">
    <location>
        <begin position="41"/>
        <end position="60"/>
    </location>
</feature>
<dbReference type="InterPro" id="IPR002213">
    <property type="entry name" value="UDP_glucos_trans"/>
</dbReference>
<sequence>MAEPPVKSRSSSSSSSSEVSIKLEREIGGGSSSEGKKVYNRETSTSVSAVNNGNAESSGDSIRDRPSVPSIPRTNSYPVEVLSTKKLEPQTSGELRLERAKTETHRPRAILAKHAAQIFDNKIPVQQKIQLLNRIATVKDDGTVEFEVPGDIGPHDLGAASQDVCTEVAHDEPLDATDLQYIPPLQIVMLIVGTRGDVQPFVAIGKRLQDYGHRVRLATHSNFKDFVLTAGLEFYPLGGDPKVLAGYMVKNKGFLPSGPSEIPVQRNQMKEIIYSLLPACRDPDLDSGIAFKADAIIANPPAYGHVHVAEALKIPIHIFFTMPWTPTSEFPHPLSRVKQPAGYRLSYQIVDSLIWLGIRDMINDVRKKKLKLRPVTYLSGSQGFDSDVPHGYIWSPHLVPKPKDWGPKVDVVGFCFLDLASNYEPPESLVKWLEAGSKPIYIGFGSLPVQEPEKMTQIIVEAFEQTGQRGIINKGWGGLGNLAEPKDSIYLLDNIPHDWLFLQCKAVVHHGGAGTTAAGLRAACPTTIVPFFGDQPFWGERVHARGVGPPPIPVDEFSLPKLINAINFMLDPKVKERAVELAEAMEKEDGVTGAVKAFFKHYSRSKTQPKPERETSPEPSSFFSISRVITFLIKYSAVEKINLDNLSEMGDDHHRGKVSAEANVDDSSPRVFPCLFCSRKFYSSQALGGHQNAHKKERTAARKAKRVASDHLHQYASTTPSLPPMVFAPSHHHHHMGQQLMHPSSMYISAHSSNFGYFPTQQHFASASDRSKSNVAAARFDHQNNTVVLYGGNYYHNDHQGDDQRSLLNWQRRIRFDNGGGILSQNQIIGSVANADKGKDSKLDLSLHL</sequence>
<dbReference type="InterPro" id="IPR010610">
    <property type="entry name" value="EryCIII-like_C"/>
</dbReference>